<gene>
    <name evidence="3" type="ORF">D7X12_02815</name>
</gene>
<dbReference type="Proteomes" id="UP000273405">
    <property type="component" value="Unassembled WGS sequence"/>
</dbReference>
<keyword evidence="3" id="KW-0449">Lipoprotein</keyword>
<sequence>MRHIMFRSFLALLVVVVTGLGVPAHAEDEALALMRKGDAWHRLPQERVRSRLMLQDQGGAQRMRQVEFITLDGEGRGDRLRVRFLQPADVKGTTLLSLQAPDANGGDDQWLYLPSFRKTRRVGQAELGDRFVGTDLFFEDLKRREVEDYRYRMLGSEAVDGQDCYLIEATPSAPQVVKESPYGKTHLWLRKDNLFTVRVRAFDRKLQPLKEMRMGQIRKVAGAAWRADETTVIDVQRKHRTVLTVDQRQTEFTLAPDTFSQHAMSGE</sequence>
<dbReference type="AlphaFoldDB" id="A0A3A8P4P2"/>
<name>A0A3A8P4P2_9BACT</name>
<evidence type="ECO:0000259" key="2">
    <source>
        <dbReference type="Pfam" id="PF17131"/>
    </source>
</evidence>
<accession>A0A3A8P4P2</accession>
<comment type="caution">
    <text evidence="3">The sequence shown here is derived from an EMBL/GenBank/DDBJ whole genome shotgun (WGS) entry which is preliminary data.</text>
</comment>
<organism evidence="3 4">
    <name type="scientific">Corallococcus sicarius</name>
    <dbReference type="NCBI Taxonomy" id="2316726"/>
    <lineage>
        <taxon>Bacteria</taxon>
        <taxon>Pseudomonadati</taxon>
        <taxon>Myxococcota</taxon>
        <taxon>Myxococcia</taxon>
        <taxon>Myxococcales</taxon>
        <taxon>Cystobacterineae</taxon>
        <taxon>Myxococcaceae</taxon>
        <taxon>Corallococcus</taxon>
    </lineage>
</organism>
<dbReference type="InterPro" id="IPR033399">
    <property type="entry name" value="TP_0789-like"/>
</dbReference>
<evidence type="ECO:0000256" key="1">
    <source>
        <dbReference type="SAM" id="SignalP"/>
    </source>
</evidence>
<feature type="signal peptide" evidence="1">
    <location>
        <begin position="1"/>
        <end position="26"/>
    </location>
</feature>
<feature type="chain" id="PRO_5017440947" evidence="1">
    <location>
        <begin position="27"/>
        <end position="267"/>
    </location>
</feature>
<keyword evidence="4" id="KW-1185">Reference proteome</keyword>
<protein>
    <submittedName>
        <fullName evidence="3">Outer membrane lipoprotein-sorting protein</fullName>
    </submittedName>
</protein>
<evidence type="ECO:0000313" key="3">
    <source>
        <dbReference type="EMBL" id="RKH47412.1"/>
    </source>
</evidence>
<dbReference type="Gene3D" id="2.50.20.10">
    <property type="entry name" value="Lipoprotein localisation LolA/LolB/LppX"/>
    <property type="match status" value="1"/>
</dbReference>
<feature type="domain" description="Uncharacterized protein TP-0789" evidence="2">
    <location>
        <begin position="82"/>
        <end position="264"/>
    </location>
</feature>
<reference evidence="4" key="1">
    <citation type="submission" date="2018-09" db="EMBL/GenBank/DDBJ databases">
        <authorList>
            <person name="Livingstone P.G."/>
            <person name="Whitworth D.E."/>
        </authorList>
    </citation>
    <scope>NUCLEOTIDE SEQUENCE [LARGE SCALE GENOMIC DNA]</scope>
    <source>
        <strain evidence="4">CA040B</strain>
    </source>
</reference>
<dbReference type="CDD" id="cd16329">
    <property type="entry name" value="LolA_like"/>
    <property type="match status" value="1"/>
</dbReference>
<evidence type="ECO:0000313" key="4">
    <source>
        <dbReference type="Proteomes" id="UP000273405"/>
    </source>
</evidence>
<dbReference type="EMBL" id="RAWG01000011">
    <property type="protein sequence ID" value="RKH47412.1"/>
    <property type="molecule type" value="Genomic_DNA"/>
</dbReference>
<dbReference type="Pfam" id="PF17131">
    <property type="entry name" value="LolA_like"/>
    <property type="match status" value="1"/>
</dbReference>
<keyword evidence="1" id="KW-0732">Signal</keyword>
<proteinExistence type="predicted"/>